<dbReference type="EMBL" id="LT629745">
    <property type="protein sequence ID" value="SDR86578.1"/>
    <property type="molecule type" value="Genomic_DNA"/>
</dbReference>
<protein>
    <recommendedName>
        <fullName evidence="4">YD repeat-containing protein</fullName>
    </recommendedName>
</protein>
<dbReference type="AlphaFoldDB" id="A0A1H1MIJ9"/>
<evidence type="ECO:0000313" key="2">
    <source>
        <dbReference type="EMBL" id="SDR86578.1"/>
    </source>
</evidence>
<name>A0A1H1MIJ9_9FLAO</name>
<dbReference type="PROSITE" id="PS51257">
    <property type="entry name" value="PROKAR_LIPOPROTEIN"/>
    <property type="match status" value="1"/>
</dbReference>
<gene>
    <name evidence="2" type="ORF">SAMN04488552_1322</name>
</gene>
<feature type="signal peptide" evidence="1">
    <location>
        <begin position="1"/>
        <end position="21"/>
    </location>
</feature>
<dbReference type="Gene3D" id="3.90.930.1">
    <property type="match status" value="1"/>
</dbReference>
<sequence>MKTWKNLMLFFLSLVLFSCSEDDPVDTNDDGPGTDPVAETQTGVFRDSEVGGLKYETETKSGITDADGEFEYLEGETVTFYVGDIAIGSGPASEEMTPISIASTENASIDSPEVKNIAAFLQTLDSDNDPSNGISISAETSSAITIDAIDFTQPIERILGEIVAEVNRETGSELKVIYPEEATVHLAETTGETYEAGVDVFKKFIPTLESWKPYPTTSVYWIHETDSDGDLVSSTMYEKYPERKLYEITYTEIMENGLPAEYDQTYYNFGEAGNTVNVEVNYNEDNTVAGFYRTNADGSFNQNLKFILGEENSISEALFYSENDDFWYRQVYDKLGNGNTRVNTRYSSESGYDESTIQRKVEYTFTEFGEIASETIDSKTDNFETYTWYYTYTNGNILEFKESESVALNGRIQTWEIFYDSNERMERQVISAGDYVSDYVEFYPNGDPKRAETYYQGFLYEIVEWAEDGTSIWTTINEDDGSYKIEYKDENEVVLKTEYYDADGNLLSTEE</sequence>
<dbReference type="Proteomes" id="UP000198858">
    <property type="component" value="Chromosome I"/>
</dbReference>
<dbReference type="RefSeq" id="WP_089661771.1">
    <property type="nucleotide sequence ID" value="NZ_LT629745.1"/>
</dbReference>
<reference evidence="2 3" key="1">
    <citation type="submission" date="2016-10" db="EMBL/GenBank/DDBJ databases">
        <authorList>
            <person name="Varghese N."/>
            <person name="Submissions S."/>
        </authorList>
    </citation>
    <scope>NUCLEOTIDE SEQUENCE [LARGE SCALE GENOMIC DNA]</scope>
    <source>
        <strain evidence="2 3">Mar_2010_102</strain>
    </source>
</reference>
<keyword evidence="3" id="KW-1185">Reference proteome</keyword>
<accession>A0A1H1MIJ9</accession>
<evidence type="ECO:0008006" key="4">
    <source>
        <dbReference type="Google" id="ProtNLM"/>
    </source>
</evidence>
<dbReference type="STRING" id="1250231.SAMN04488552_1322"/>
<evidence type="ECO:0000256" key="1">
    <source>
        <dbReference type="SAM" id="SignalP"/>
    </source>
</evidence>
<feature type="chain" id="PRO_5009254443" description="YD repeat-containing protein" evidence="1">
    <location>
        <begin position="22"/>
        <end position="511"/>
    </location>
</feature>
<keyword evidence="1" id="KW-0732">Signal</keyword>
<proteinExistence type="predicted"/>
<organism evidence="2 3">
    <name type="scientific">Christiangramia echinicola</name>
    <dbReference type="NCBI Taxonomy" id="279359"/>
    <lineage>
        <taxon>Bacteria</taxon>
        <taxon>Pseudomonadati</taxon>
        <taxon>Bacteroidota</taxon>
        <taxon>Flavobacteriia</taxon>
        <taxon>Flavobacteriales</taxon>
        <taxon>Flavobacteriaceae</taxon>
        <taxon>Christiangramia</taxon>
    </lineage>
</organism>
<evidence type="ECO:0000313" key="3">
    <source>
        <dbReference type="Proteomes" id="UP000198858"/>
    </source>
</evidence>